<evidence type="ECO:0000259" key="2">
    <source>
        <dbReference type="Pfam" id="PF13962"/>
    </source>
</evidence>
<dbReference type="InterPro" id="IPR026961">
    <property type="entry name" value="PGG_dom"/>
</dbReference>
<dbReference type="Proteomes" id="UP001187192">
    <property type="component" value="Unassembled WGS sequence"/>
</dbReference>
<dbReference type="Pfam" id="PF13962">
    <property type="entry name" value="PGG"/>
    <property type="match status" value="1"/>
</dbReference>
<dbReference type="PANTHER" id="PTHR24177">
    <property type="entry name" value="CASKIN"/>
    <property type="match status" value="1"/>
</dbReference>
<dbReference type="GO" id="GO:0016020">
    <property type="term" value="C:membrane"/>
    <property type="evidence" value="ECO:0007669"/>
    <property type="project" value="TreeGrafter"/>
</dbReference>
<evidence type="ECO:0000313" key="3">
    <source>
        <dbReference type="EMBL" id="GMN64046.1"/>
    </source>
</evidence>
<feature type="transmembrane region" description="Helical" evidence="1">
    <location>
        <begin position="268"/>
        <end position="290"/>
    </location>
</feature>
<keyword evidence="1" id="KW-1133">Transmembrane helix</keyword>
<proteinExistence type="predicted"/>
<keyword evidence="4" id="KW-1185">Reference proteome</keyword>
<dbReference type="PANTHER" id="PTHR24177:SF329">
    <property type="entry name" value="ANKYRIN REPEAT PROTEIN"/>
    <property type="match status" value="1"/>
</dbReference>
<organism evidence="3 4">
    <name type="scientific">Ficus carica</name>
    <name type="common">Common fig</name>
    <dbReference type="NCBI Taxonomy" id="3494"/>
    <lineage>
        <taxon>Eukaryota</taxon>
        <taxon>Viridiplantae</taxon>
        <taxon>Streptophyta</taxon>
        <taxon>Embryophyta</taxon>
        <taxon>Tracheophyta</taxon>
        <taxon>Spermatophyta</taxon>
        <taxon>Magnoliopsida</taxon>
        <taxon>eudicotyledons</taxon>
        <taxon>Gunneridae</taxon>
        <taxon>Pentapetalae</taxon>
        <taxon>rosids</taxon>
        <taxon>fabids</taxon>
        <taxon>Rosales</taxon>
        <taxon>Moraceae</taxon>
        <taxon>Ficeae</taxon>
        <taxon>Ficus</taxon>
    </lineage>
</organism>
<evidence type="ECO:0000313" key="4">
    <source>
        <dbReference type="Proteomes" id="UP001187192"/>
    </source>
</evidence>
<feature type="domain" description="PGG" evidence="2">
    <location>
        <begin position="175"/>
        <end position="286"/>
    </location>
</feature>
<feature type="transmembrane region" description="Helical" evidence="1">
    <location>
        <begin position="185"/>
        <end position="204"/>
    </location>
</feature>
<keyword evidence="1" id="KW-0812">Transmembrane</keyword>
<protein>
    <recommendedName>
        <fullName evidence="2">PGG domain-containing protein</fullName>
    </recommendedName>
</protein>
<dbReference type="AlphaFoldDB" id="A0AA88DYD4"/>
<accession>A0AA88DYD4</accession>
<name>A0AA88DYD4_FICCA</name>
<feature type="transmembrane region" description="Helical" evidence="1">
    <location>
        <begin position="224"/>
        <end position="247"/>
    </location>
</feature>
<keyword evidence="1" id="KW-0472">Membrane</keyword>
<gene>
    <name evidence="3" type="ORF">TIFTF001_033127</name>
</gene>
<comment type="caution">
    <text evidence="3">The sequence shown here is derived from an EMBL/GenBank/DDBJ whole genome shotgun (WGS) entry which is preliminary data.</text>
</comment>
<sequence length="338" mass="37481">MYDLKQVHIQYRKLLDFLCNEITTSDAKQVRLARLSDAILEAVNQGNDEYIISIAKAKPDLLWDKNVNARAFTRAVEHRQAEVFSLIHGLPDKETIASFCYEDRSNMLHRVASVAPSRLLNHVPGPALQMQRGLQWYKEVETIISLLGGVKRNDESLLPSEIFTESHKDLVIAGEKWIKDKLSSCTFVGALIFTMTFAAAFTVPGGNNGETGFPMFAKEKLFKLFILSDAISLFSSTTSVLAFVGILTSRYAEEDFFVSLPRKMIIGLDTLFLSIAIMMVAFCVGLDIMLPGDSGITIPVISLASVPNLHDYVPNVPTYLGILAIMRNPIGTHFGIFG</sequence>
<dbReference type="EMBL" id="BTGU01000166">
    <property type="protein sequence ID" value="GMN64046.1"/>
    <property type="molecule type" value="Genomic_DNA"/>
</dbReference>
<evidence type="ECO:0000256" key="1">
    <source>
        <dbReference type="SAM" id="Phobius"/>
    </source>
</evidence>
<reference evidence="3" key="1">
    <citation type="submission" date="2023-07" db="EMBL/GenBank/DDBJ databases">
        <title>draft genome sequence of fig (Ficus carica).</title>
        <authorList>
            <person name="Takahashi T."/>
            <person name="Nishimura K."/>
        </authorList>
    </citation>
    <scope>NUCLEOTIDE SEQUENCE</scope>
</reference>